<sequence length="74" mass="7498">MMPSRVSAATMRPAWLKTGALKPLTPGVTLPAARAIPCRRTSSSCTASAARNAAGVACLAAAAASISTSSIRRR</sequence>
<evidence type="ECO:0000313" key="2">
    <source>
        <dbReference type="Proteomes" id="UP000020218"/>
    </source>
</evidence>
<dbReference type="Proteomes" id="UP000020218">
    <property type="component" value="Unassembled WGS sequence"/>
</dbReference>
<protein>
    <submittedName>
        <fullName evidence="1">Uncharacterized protein</fullName>
    </submittedName>
</protein>
<reference evidence="1" key="1">
    <citation type="submission" date="2014-02" db="EMBL/GenBank/DDBJ databases">
        <title>Expanding our view of genomic diversity in Candidatus Accumulibacter clades.</title>
        <authorList>
            <person name="Skennerton C.T."/>
            <person name="Barr J.J."/>
            <person name="Slater F.R."/>
            <person name="Bond P.L."/>
            <person name="Tyson G.W."/>
        </authorList>
    </citation>
    <scope>NUCLEOTIDE SEQUENCE [LARGE SCALE GENOMIC DNA]</scope>
</reference>
<name>A0A011NXI0_9PROT</name>
<evidence type="ECO:0000313" key="1">
    <source>
        <dbReference type="EMBL" id="EXI69345.1"/>
    </source>
</evidence>
<dbReference type="EMBL" id="JFAX01000002">
    <property type="protein sequence ID" value="EXI69345.1"/>
    <property type="molecule type" value="Genomic_DNA"/>
</dbReference>
<proteinExistence type="predicted"/>
<accession>A0A011NXI0</accession>
<comment type="caution">
    <text evidence="1">The sequence shown here is derived from an EMBL/GenBank/DDBJ whole genome shotgun (WGS) entry which is preliminary data.</text>
</comment>
<dbReference type="AlphaFoldDB" id="A0A011NXI0"/>
<organism evidence="1 2">
    <name type="scientific">Candidatus Accumulibacter adjunctus</name>
    <dbReference type="NCBI Taxonomy" id="1454001"/>
    <lineage>
        <taxon>Bacteria</taxon>
        <taxon>Pseudomonadati</taxon>
        <taxon>Pseudomonadota</taxon>
        <taxon>Betaproteobacteria</taxon>
        <taxon>Candidatus Accumulibacter</taxon>
    </lineage>
</organism>
<keyword evidence="2" id="KW-1185">Reference proteome</keyword>
<gene>
    <name evidence="1" type="ORF">AW08_00555</name>
</gene>